<dbReference type="SUPFAM" id="SSF55729">
    <property type="entry name" value="Acyl-CoA N-acyltransferases (Nat)"/>
    <property type="match status" value="1"/>
</dbReference>
<dbReference type="CDD" id="cd04301">
    <property type="entry name" value="NAT_SF"/>
    <property type="match status" value="1"/>
</dbReference>
<proteinExistence type="predicted"/>
<dbReference type="PROSITE" id="PS51186">
    <property type="entry name" value="GNAT"/>
    <property type="match status" value="1"/>
</dbReference>
<dbReference type="AlphaFoldDB" id="A0A1M7Z7N4"/>
<dbReference type="GO" id="GO:0016747">
    <property type="term" value="F:acyltransferase activity, transferring groups other than amino-acyl groups"/>
    <property type="evidence" value="ECO:0007669"/>
    <property type="project" value="InterPro"/>
</dbReference>
<keyword evidence="3" id="KW-1185">Reference proteome</keyword>
<dbReference type="EMBL" id="FRXN01000001">
    <property type="protein sequence ID" value="SHO60937.1"/>
    <property type="molecule type" value="Genomic_DNA"/>
</dbReference>
<dbReference type="OrthoDB" id="5570877at2"/>
<dbReference type="Pfam" id="PF13527">
    <property type="entry name" value="Acetyltransf_9"/>
    <property type="match status" value="1"/>
</dbReference>
<organism evidence="2 3">
    <name type="scientific">Algoriphagus zhangzhouensis</name>
    <dbReference type="NCBI Taxonomy" id="1073327"/>
    <lineage>
        <taxon>Bacteria</taxon>
        <taxon>Pseudomonadati</taxon>
        <taxon>Bacteroidota</taxon>
        <taxon>Cytophagia</taxon>
        <taxon>Cytophagales</taxon>
        <taxon>Cyclobacteriaceae</taxon>
        <taxon>Algoriphagus</taxon>
    </lineage>
</organism>
<reference evidence="3" key="1">
    <citation type="submission" date="2016-12" db="EMBL/GenBank/DDBJ databases">
        <authorList>
            <person name="Varghese N."/>
            <person name="Submissions S."/>
        </authorList>
    </citation>
    <scope>NUCLEOTIDE SEQUENCE [LARGE SCALE GENOMIC DNA]</scope>
    <source>
        <strain evidence="3">DSM 25035</strain>
    </source>
</reference>
<dbReference type="Gene3D" id="3.40.630.30">
    <property type="match status" value="1"/>
</dbReference>
<evidence type="ECO:0000259" key="1">
    <source>
        <dbReference type="PROSITE" id="PS51186"/>
    </source>
</evidence>
<dbReference type="RefSeq" id="WP_073570735.1">
    <property type="nucleotide sequence ID" value="NZ_FRXN01000001.1"/>
</dbReference>
<feature type="domain" description="N-acetyltransferase" evidence="1">
    <location>
        <begin position="1"/>
        <end position="153"/>
    </location>
</feature>
<dbReference type="InterPro" id="IPR000182">
    <property type="entry name" value="GNAT_dom"/>
</dbReference>
<protein>
    <submittedName>
        <fullName evidence="2">L-amino acid N-acyltransferase YncA</fullName>
    </submittedName>
</protein>
<name>A0A1M7Z7N4_9BACT</name>
<dbReference type="InterPro" id="IPR016181">
    <property type="entry name" value="Acyl_CoA_acyltransferase"/>
</dbReference>
<keyword evidence="2" id="KW-0012">Acyltransferase</keyword>
<accession>A0A1M7Z7N4</accession>
<gene>
    <name evidence="2" type="ORF">SAMN04488108_1128</name>
</gene>
<dbReference type="Proteomes" id="UP000184609">
    <property type="component" value="Unassembled WGS sequence"/>
</dbReference>
<keyword evidence="2" id="KW-0808">Transferase</keyword>
<evidence type="ECO:0000313" key="2">
    <source>
        <dbReference type="EMBL" id="SHO60937.1"/>
    </source>
</evidence>
<sequence>MTIRQAKEEDIPTIVELLKSSLGESLIPKTSEFWKWKHLENPFGKSPVLVLEQNGNIVGVRAFLKWKYFFEGETILAGRAVDTAIHPNFQGKGLFTKLTKKLLDQVQKDDFQFIFNSPNSQSLPGYLKMGWETWGRLPLKIHWNPFPKKRKTPSQQDWKVLGPLIHKLENSQENDSSIQTKLVHGYINWRYESCPIVDYYWVSDQNTYLLIYRLKEGQIGTEFRIVDFFNTPEFSEMERKQVNLRLKNQFKESGANFASFSGLKFPNSNLKLGPLPTFKKGPVVTLKNLNRKTSPLDLPWSWSLGDLELF</sequence>
<dbReference type="STRING" id="1073327.SAMN04488108_1128"/>
<evidence type="ECO:0000313" key="3">
    <source>
        <dbReference type="Proteomes" id="UP000184609"/>
    </source>
</evidence>